<sequence length="180" mass="20561">MIKSLIKIIIPLASVLVINEAYAKDIRYVYCTTTLVGNGGANYQPVRQDQVVLFSPIFKVDVHNDDGASSVNFSGDFENSIFNDRKDSRTFASQQIKDVGLNQRGCNFESKSLEQAKNSFDRQYIEQKNLKPNFQQQCRYIATYSWIPKNYTALYPSKKPTSSTYKALIQPCDENEVIYK</sequence>
<dbReference type="OrthoDB" id="6688818at2"/>
<dbReference type="GeneID" id="84207736"/>
<dbReference type="HOGENOM" id="CLU_1493113_0_0_6"/>
<dbReference type="EMBL" id="APPN01000022">
    <property type="protein sequence ID" value="ENV35473.1"/>
    <property type="molecule type" value="Genomic_DNA"/>
</dbReference>
<reference evidence="1 2" key="1">
    <citation type="submission" date="2013-02" db="EMBL/GenBank/DDBJ databases">
        <title>The Genome Sequence of Acinetobacter gerneri CIP 107464.</title>
        <authorList>
            <consortium name="The Broad Institute Genome Sequencing Platform"/>
            <consortium name="The Broad Institute Genome Sequencing Center for Infectious Disease"/>
            <person name="Cerqueira G."/>
            <person name="Feldgarden M."/>
            <person name="Courvalin P."/>
            <person name="Perichon B."/>
            <person name="Grillot-Courvalin C."/>
            <person name="Clermont D."/>
            <person name="Rocha E."/>
            <person name="Yoon E.-J."/>
            <person name="Nemec A."/>
            <person name="Walker B."/>
            <person name="Young S.K."/>
            <person name="Zeng Q."/>
            <person name="Gargeya S."/>
            <person name="Fitzgerald M."/>
            <person name="Haas B."/>
            <person name="Abouelleil A."/>
            <person name="Alvarado L."/>
            <person name="Arachchi H.M."/>
            <person name="Berlin A.M."/>
            <person name="Chapman S.B."/>
            <person name="Dewar J."/>
            <person name="Goldberg J."/>
            <person name="Griggs A."/>
            <person name="Gujja S."/>
            <person name="Hansen M."/>
            <person name="Howarth C."/>
            <person name="Imamovic A."/>
            <person name="Larimer J."/>
            <person name="McCowan C."/>
            <person name="Murphy C."/>
            <person name="Neiman D."/>
            <person name="Pearson M."/>
            <person name="Priest M."/>
            <person name="Roberts A."/>
            <person name="Saif S."/>
            <person name="Shea T."/>
            <person name="Sisk P."/>
            <person name="Sykes S."/>
            <person name="Wortman J."/>
            <person name="Nusbaum C."/>
            <person name="Birren B."/>
        </authorList>
    </citation>
    <scope>NUCLEOTIDE SEQUENCE [LARGE SCALE GENOMIC DNA]</scope>
    <source>
        <strain evidence="1 2">CIP 107464</strain>
    </source>
</reference>
<dbReference type="STRING" id="202952.GCA_000747725_00187"/>
<gene>
    <name evidence="1" type="ORF">F960_00297</name>
</gene>
<protein>
    <submittedName>
        <fullName evidence="1">Uncharacterized protein</fullName>
    </submittedName>
</protein>
<dbReference type="PATRIC" id="fig|1120926.3.peg.275"/>
<keyword evidence="2" id="KW-1185">Reference proteome</keyword>
<name>N8ZUQ0_9GAMM</name>
<organism evidence="1 2">
    <name type="scientific">Acinetobacter gerneri DSM 14967 = CIP 107464 = MTCC 9824</name>
    <dbReference type="NCBI Taxonomy" id="1120926"/>
    <lineage>
        <taxon>Bacteria</taxon>
        <taxon>Pseudomonadati</taxon>
        <taxon>Pseudomonadota</taxon>
        <taxon>Gammaproteobacteria</taxon>
        <taxon>Moraxellales</taxon>
        <taxon>Moraxellaceae</taxon>
        <taxon>Acinetobacter</taxon>
    </lineage>
</organism>
<dbReference type="RefSeq" id="WP_004845182.1">
    <property type="nucleotide sequence ID" value="NZ_ASYY01000065.1"/>
</dbReference>
<accession>N8ZUQ0</accession>
<evidence type="ECO:0000313" key="1">
    <source>
        <dbReference type="EMBL" id="ENV35473.1"/>
    </source>
</evidence>
<dbReference type="Proteomes" id="UP000013117">
    <property type="component" value="Unassembled WGS sequence"/>
</dbReference>
<evidence type="ECO:0000313" key="2">
    <source>
        <dbReference type="Proteomes" id="UP000013117"/>
    </source>
</evidence>
<comment type="caution">
    <text evidence="1">The sequence shown here is derived from an EMBL/GenBank/DDBJ whole genome shotgun (WGS) entry which is preliminary data.</text>
</comment>
<dbReference type="AlphaFoldDB" id="N8ZUQ0"/>
<proteinExistence type="predicted"/>